<evidence type="ECO:0000313" key="5">
    <source>
        <dbReference type="Proteomes" id="UP000256817"/>
    </source>
</evidence>
<feature type="domain" description="Phospholipase/carboxylesterase/thioesterase" evidence="3">
    <location>
        <begin position="18"/>
        <end position="220"/>
    </location>
</feature>
<dbReference type="SUPFAM" id="SSF53474">
    <property type="entry name" value="alpha/beta-Hydrolases"/>
    <property type="match status" value="1"/>
</dbReference>
<comment type="similarity">
    <text evidence="1">Belongs to the AB hydrolase superfamily. AB hydrolase 2 family.</text>
</comment>
<dbReference type="Proteomes" id="UP000256817">
    <property type="component" value="Unassembled WGS sequence"/>
</dbReference>
<reference evidence="4" key="1">
    <citation type="submission" date="2018-11" db="EMBL/GenBank/DDBJ databases">
        <title>Draft genome sequences of proposed Pectobacterium aquaticum sp. nov. isolated in France from fresh water.</title>
        <authorList>
            <person name="Pedron J."/>
            <person name="Barny M.A."/>
        </authorList>
    </citation>
    <scope>NUCLEOTIDE SEQUENCE [LARGE SCALE GENOMIC DNA]</scope>
    <source>
        <strain evidence="4">A35-S23-M15</strain>
    </source>
</reference>
<comment type="caution">
    <text evidence="4">The sequence shown here is derived from an EMBL/GenBank/DDBJ whole genome shotgun (WGS) entry which is preliminary data.</text>
</comment>
<proteinExistence type="inferred from homology"/>
<evidence type="ECO:0000256" key="1">
    <source>
        <dbReference type="ARBA" id="ARBA00006499"/>
    </source>
</evidence>
<dbReference type="Gene3D" id="3.40.50.1820">
    <property type="entry name" value="alpha/beta hydrolase"/>
    <property type="match status" value="1"/>
</dbReference>
<organism evidence="4 5">
    <name type="scientific">Pectobacterium aquaticum</name>
    <dbReference type="NCBI Taxonomy" id="2204145"/>
    <lineage>
        <taxon>Bacteria</taxon>
        <taxon>Pseudomonadati</taxon>
        <taxon>Pseudomonadota</taxon>
        <taxon>Gammaproteobacteria</taxon>
        <taxon>Enterobacterales</taxon>
        <taxon>Pectobacteriaceae</taxon>
        <taxon>Pectobacterium</taxon>
    </lineage>
</organism>
<dbReference type="InterPro" id="IPR003140">
    <property type="entry name" value="PLipase/COase/thioEstase"/>
</dbReference>
<evidence type="ECO:0000313" key="4">
    <source>
        <dbReference type="EMBL" id="RRO03029.1"/>
    </source>
</evidence>
<evidence type="ECO:0000259" key="3">
    <source>
        <dbReference type="Pfam" id="PF02230"/>
    </source>
</evidence>
<dbReference type="InterPro" id="IPR050565">
    <property type="entry name" value="LYPA1-2/EST-like"/>
</dbReference>
<dbReference type="Pfam" id="PF02230">
    <property type="entry name" value="Abhydrolase_2"/>
    <property type="match status" value="1"/>
</dbReference>
<evidence type="ECO:0000256" key="2">
    <source>
        <dbReference type="ARBA" id="ARBA00022801"/>
    </source>
</evidence>
<accession>A0A3R8Q1V6</accession>
<protein>
    <submittedName>
        <fullName evidence="4">Carboxylesterase</fullName>
    </submittedName>
</protein>
<keyword evidence="5" id="KW-1185">Reference proteome</keyword>
<dbReference type="RefSeq" id="WP_116238208.1">
    <property type="nucleotide sequence ID" value="NZ_JADOYB010000074.1"/>
</dbReference>
<gene>
    <name evidence="4" type="ORF">DMB85_019640</name>
</gene>
<keyword evidence="2" id="KW-0378">Hydrolase</keyword>
<dbReference type="EMBL" id="QHJW02000071">
    <property type="protein sequence ID" value="RRO03029.1"/>
    <property type="molecule type" value="Genomic_DNA"/>
</dbReference>
<sequence length="226" mass="24883">MKLLTPHHPPLEFETGPQPQAAIILLHGLGSTGKIFEPVARSLNLHQLGSIRVILPNAPIQPVRWAGGQHLAAWYDLRDPNFVLQEDEDGLRIAMAYYKSLIQQEITRGIRPERIVIGGFSQGCALSLMTGIRFGQRLGGIFGLSGYLPLASTTVTEQHPANYDTPVFLAYGEQDRIVLPTLAATARDILQAQGHSVSWHTYPMPHTICGAELIDLGNWLVHILES</sequence>
<dbReference type="PANTHER" id="PTHR10655:SF17">
    <property type="entry name" value="LYSOPHOSPHOLIPASE-LIKE PROTEIN 1"/>
    <property type="match status" value="1"/>
</dbReference>
<dbReference type="InterPro" id="IPR029058">
    <property type="entry name" value="AB_hydrolase_fold"/>
</dbReference>
<dbReference type="PANTHER" id="PTHR10655">
    <property type="entry name" value="LYSOPHOSPHOLIPASE-RELATED"/>
    <property type="match status" value="1"/>
</dbReference>
<name>A0A3R8Q1V6_9GAMM</name>